<evidence type="ECO:0000256" key="2">
    <source>
        <dbReference type="SAM" id="SignalP"/>
    </source>
</evidence>
<dbReference type="InterPro" id="IPR026444">
    <property type="entry name" value="Secre_tail"/>
</dbReference>
<feature type="domain" description="Secretion system C-terminal sorting" evidence="3">
    <location>
        <begin position="284"/>
        <end position="342"/>
    </location>
</feature>
<evidence type="ECO:0000313" key="5">
    <source>
        <dbReference type="Proteomes" id="UP001596415"/>
    </source>
</evidence>
<feature type="chain" id="PRO_5046125406" evidence="2">
    <location>
        <begin position="21"/>
        <end position="350"/>
    </location>
</feature>
<dbReference type="SUPFAM" id="SSF63825">
    <property type="entry name" value="YWTD domain"/>
    <property type="match status" value="2"/>
</dbReference>
<reference evidence="5" key="1">
    <citation type="journal article" date="2019" name="Int. J. Syst. Evol. Microbiol.">
        <title>The Global Catalogue of Microorganisms (GCM) 10K type strain sequencing project: providing services to taxonomists for standard genome sequencing and annotation.</title>
        <authorList>
            <consortium name="The Broad Institute Genomics Platform"/>
            <consortium name="The Broad Institute Genome Sequencing Center for Infectious Disease"/>
            <person name="Wu L."/>
            <person name="Ma J."/>
        </authorList>
    </citation>
    <scope>NUCLEOTIDE SEQUENCE [LARGE SCALE GENOMIC DNA]</scope>
    <source>
        <strain evidence="5">CGMCC 1.16306</strain>
    </source>
</reference>
<protein>
    <submittedName>
        <fullName evidence="4">T9SS type A sorting domain-containing protein</fullName>
    </submittedName>
</protein>
<feature type="signal peptide" evidence="2">
    <location>
        <begin position="1"/>
        <end position="20"/>
    </location>
</feature>
<dbReference type="Proteomes" id="UP001596415">
    <property type="component" value="Unassembled WGS sequence"/>
</dbReference>
<dbReference type="Gene3D" id="2.120.10.30">
    <property type="entry name" value="TolB, C-terminal domain"/>
    <property type="match status" value="1"/>
</dbReference>
<sequence length="350" mass="38349">MKYYYFLTLVLLLCFAGVSAQVVEVTTEVINPKGLLLHGNELYIAESGPGRISKIDISDPNAMPSIVIDGLNEPRELALIGDDLYIAEWFFSANGRISKFDITATNPSVVEVFSGIVPSGLTASGDFLFFGDTGNDKIVKIDVTVPNPSAIDVVNLSSNPESLFVHENTLYIGESGQKVSKIDVTVPNPVLTEIITGVASPRSLAIFDDELYIGESTMARIIKIDPEDTNPTPIVVVEDLVNPEGMAFNQGELYFSEFLGNRISKFVVEPLSVNSFEKSSTFTIYPNPADDYITVSGLKRPTKYYIFSAIGMKVYSGYLSKNIKIDTTSLLSGLYFLELEDGIVLKFIKN</sequence>
<dbReference type="Pfam" id="PF18962">
    <property type="entry name" value="Por_Secre_tail"/>
    <property type="match status" value="1"/>
</dbReference>
<dbReference type="RefSeq" id="WP_380217177.1">
    <property type="nucleotide sequence ID" value="NZ_JBHTBN010000002.1"/>
</dbReference>
<proteinExistence type="predicted"/>
<evidence type="ECO:0000313" key="4">
    <source>
        <dbReference type="EMBL" id="MFC7357334.1"/>
    </source>
</evidence>
<keyword evidence="5" id="KW-1185">Reference proteome</keyword>
<dbReference type="NCBIfam" id="TIGR04183">
    <property type="entry name" value="Por_Secre_tail"/>
    <property type="match status" value="1"/>
</dbReference>
<accession>A0ABW2MVD0</accession>
<keyword evidence="1 2" id="KW-0732">Signal</keyword>
<evidence type="ECO:0000256" key="1">
    <source>
        <dbReference type="ARBA" id="ARBA00022729"/>
    </source>
</evidence>
<dbReference type="InterPro" id="IPR011042">
    <property type="entry name" value="6-blade_b-propeller_TolB-like"/>
</dbReference>
<organism evidence="4 5">
    <name type="scientific">Jejudonia soesokkakensis</name>
    <dbReference type="NCBI Taxonomy" id="1323432"/>
    <lineage>
        <taxon>Bacteria</taxon>
        <taxon>Pseudomonadati</taxon>
        <taxon>Bacteroidota</taxon>
        <taxon>Flavobacteriia</taxon>
        <taxon>Flavobacteriales</taxon>
        <taxon>Flavobacteriaceae</taxon>
        <taxon>Jejudonia</taxon>
    </lineage>
</organism>
<evidence type="ECO:0000259" key="3">
    <source>
        <dbReference type="Pfam" id="PF18962"/>
    </source>
</evidence>
<comment type="caution">
    <text evidence="4">The sequence shown here is derived from an EMBL/GenBank/DDBJ whole genome shotgun (WGS) entry which is preliminary data.</text>
</comment>
<dbReference type="EMBL" id="JBHTBN010000002">
    <property type="protein sequence ID" value="MFC7357334.1"/>
    <property type="molecule type" value="Genomic_DNA"/>
</dbReference>
<name>A0ABW2MVD0_9FLAO</name>
<gene>
    <name evidence="4" type="ORF">ACFQO1_06525</name>
</gene>